<reference evidence="2" key="2">
    <citation type="journal article" date="2021" name="PeerJ">
        <title>Extensive microbial diversity within the chicken gut microbiome revealed by metagenomics and culture.</title>
        <authorList>
            <person name="Gilroy R."/>
            <person name="Ravi A."/>
            <person name="Getino M."/>
            <person name="Pursley I."/>
            <person name="Horton D.L."/>
            <person name="Alikhan N.F."/>
            <person name="Baker D."/>
            <person name="Gharbi K."/>
            <person name="Hall N."/>
            <person name="Watson M."/>
            <person name="Adriaenssens E.M."/>
            <person name="Foster-Nyarko E."/>
            <person name="Jarju S."/>
            <person name="Secka A."/>
            <person name="Antonio M."/>
            <person name="Oren A."/>
            <person name="Chaudhuri R.R."/>
            <person name="La Ragione R."/>
            <person name="Hildebrand F."/>
            <person name="Pallen M.J."/>
        </authorList>
    </citation>
    <scope>NUCLEOTIDE SEQUENCE</scope>
    <source>
        <strain evidence="2">23406</strain>
    </source>
</reference>
<dbReference type="SUPFAM" id="SSF56300">
    <property type="entry name" value="Metallo-dependent phosphatases"/>
    <property type="match status" value="1"/>
</dbReference>
<dbReference type="Proteomes" id="UP000886891">
    <property type="component" value="Unassembled WGS sequence"/>
</dbReference>
<dbReference type="EMBL" id="DVOH01000037">
    <property type="protein sequence ID" value="HIV00429.1"/>
    <property type="molecule type" value="Genomic_DNA"/>
</dbReference>
<reference evidence="2" key="1">
    <citation type="submission" date="2020-10" db="EMBL/GenBank/DDBJ databases">
        <authorList>
            <person name="Gilroy R."/>
        </authorList>
    </citation>
    <scope>NUCLEOTIDE SEQUENCE</scope>
    <source>
        <strain evidence="2">23406</strain>
    </source>
</reference>
<comment type="caution">
    <text evidence="2">The sequence shown here is derived from an EMBL/GenBank/DDBJ whole genome shotgun (WGS) entry which is preliminary data.</text>
</comment>
<organism evidence="2 3">
    <name type="scientific">Candidatus Stercoripulliclostridium merdipullorum</name>
    <dbReference type="NCBI Taxonomy" id="2840952"/>
    <lineage>
        <taxon>Bacteria</taxon>
        <taxon>Bacillati</taxon>
        <taxon>Bacillota</taxon>
        <taxon>Clostridia</taxon>
        <taxon>Eubacteriales</taxon>
        <taxon>Candidatus Stercoripulliclostridium</taxon>
    </lineage>
</organism>
<sequence length="362" mass="40780">MEELLEALFELTGELVIEGIGIVVRGFPAPKSGKVSKRLQYIERNGLFLSKTEEGERFRILQLTDTHLRTRGLKKALAEIDALLKKAMPDLVVITGDVVTCRLIRRKLDLLNRVFADHGVLWTLTLGNHDAEQAMFFDRKEFLEYCARLDHCLVRVDADAEHRYGDMPIYLCDATGKPYFALILLDSGDYLSRELGEQFGYFGKKKVYDAILPEQIERYRTMVRPDDTAPALPHVCFFHIPLPQFVDGYREAKQNGTVLYGDCRENEPGGVCCPPVDTGMFAAAKDCGCKAIFVGHDHINDFHVMYQGVRLCFGQKTCHTSYHYGNRRLADRTGGTIIEVAPSGEIDVRAILLKEDLGDANV</sequence>
<proteinExistence type="predicted"/>
<dbReference type="Pfam" id="PF00149">
    <property type="entry name" value="Metallophos"/>
    <property type="match status" value="1"/>
</dbReference>
<feature type="domain" description="Calcineurin-like phosphoesterase" evidence="1">
    <location>
        <begin position="58"/>
        <end position="299"/>
    </location>
</feature>
<dbReference type="GO" id="GO:0005737">
    <property type="term" value="C:cytoplasm"/>
    <property type="evidence" value="ECO:0007669"/>
    <property type="project" value="TreeGrafter"/>
</dbReference>
<evidence type="ECO:0000259" key="1">
    <source>
        <dbReference type="Pfam" id="PF00149"/>
    </source>
</evidence>
<dbReference type="InterPro" id="IPR004843">
    <property type="entry name" value="Calcineurin-like_PHP"/>
</dbReference>
<dbReference type="InterPro" id="IPR029052">
    <property type="entry name" value="Metallo-depent_PP-like"/>
</dbReference>
<gene>
    <name evidence="2" type="ORF">IAB14_04890</name>
</gene>
<dbReference type="GO" id="GO:0016788">
    <property type="term" value="F:hydrolase activity, acting on ester bonds"/>
    <property type="evidence" value="ECO:0007669"/>
    <property type="project" value="TreeGrafter"/>
</dbReference>
<evidence type="ECO:0000313" key="3">
    <source>
        <dbReference type="Proteomes" id="UP000886891"/>
    </source>
</evidence>
<dbReference type="Gene3D" id="3.60.21.10">
    <property type="match status" value="1"/>
</dbReference>
<accession>A0A9D1SXQ3</accession>
<name>A0A9D1SXQ3_9FIRM</name>
<dbReference type="AlphaFoldDB" id="A0A9D1SXQ3"/>
<protein>
    <submittedName>
        <fullName evidence="2">Metallophosphoesterase</fullName>
    </submittedName>
</protein>
<dbReference type="PANTHER" id="PTHR32440">
    <property type="entry name" value="PHOSPHATASE DCR2-RELATED-RELATED"/>
    <property type="match status" value="1"/>
</dbReference>
<evidence type="ECO:0000313" key="2">
    <source>
        <dbReference type="EMBL" id="HIV00429.1"/>
    </source>
</evidence>